<dbReference type="EMBL" id="MU866362">
    <property type="protein sequence ID" value="KAK4173180.1"/>
    <property type="molecule type" value="Genomic_DNA"/>
</dbReference>
<dbReference type="PANTHER" id="PTHR16140">
    <property type="entry name" value="NON-STRUCTURAL MAINTENANCE OF CHROMOSOMES ELEMENT 4"/>
    <property type="match status" value="1"/>
</dbReference>
<feature type="region of interest" description="Disordered" evidence="8">
    <location>
        <begin position="158"/>
        <end position="197"/>
    </location>
</feature>
<evidence type="ECO:0000256" key="1">
    <source>
        <dbReference type="ARBA" id="ARBA00004123"/>
    </source>
</evidence>
<feature type="compositionally biased region" description="Acidic residues" evidence="8">
    <location>
        <begin position="188"/>
        <end position="197"/>
    </location>
</feature>
<evidence type="ECO:0000256" key="7">
    <source>
        <dbReference type="RuleBase" id="RU365071"/>
    </source>
</evidence>
<accession>A0AAN6W1F5</accession>
<evidence type="ECO:0000256" key="5">
    <source>
        <dbReference type="ARBA" id="ARBA00023204"/>
    </source>
</evidence>
<keyword evidence="6 7" id="KW-0539">Nucleus</keyword>
<dbReference type="AlphaFoldDB" id="A0AAN6W1F5"/>
<comment type="subunit">
    <text evidence="7">Component of the SMC5-SMC6 complex.</text>
</comment>
<comment type="function">
    <text evidence="7">Component of the SMC5-SMC6 complex, that promotes sister chromatid alignment after DNA damage and facilitates double-stranded DNA breaks (DSBs) repair via homologous recombination between sister chromatids.</text>
</comment>
<sequence length="437" mass="49338">MENRNHLLVRGRNKGNDASASSSRKRASDVGGEPSTSRRRTRDPSVQADRGDEDEYDPEQPMQERRQIQRSMRETLQEIHENQDRLIGEDHKLMLDMFDRQNSTMAKVKQTNEAAIDSRVLVTLADIGVKRAQKWGEGNIGGLDLDELVSKATTFMRNGDGIEDDEAAELSSTQRRRRQPARGALGSDGEDSGDEGDMANWSHLGRYATIPAILRPPLPGFLMGPLSIEKKVRKITKRSATFKVSNLQEVRPQELRAEDLKQNNKNDLPSICKKIWVRLEARESEAQELAMKKVDELEAVQLEKGGGELSEDQTRQVMDEYGLNSNGMVDLLRFVVNPHSYGQTVENMFYVSFLIREGSIELRFDDNGLPGIRPFKAGNNAGEALSRARAPMRHQAIMSIDMETWRAIIETFDIKEPIIPHRQEDEPTGPGARGWYN</sequence>
<dbReference type="InterPro" id="IPR014854">
    <property type="entry name" value="Nse4_C"/>
</dbReference>
<keyword evidence="12" id="KW-1185">Reference proteome</keyword>
<evidence type="ECO:0000256" key="8">
    <source>
        <dbReference type="SAM" id="MobiDB-lite"/>
    </source>
</evidence>
<evidence type="ECO:0000256" key="6">
    <source>
        <dbReference type="ARBA" id="ARBA00023242"/>
    </source>
</evidence>
<dbReference type="Proteomes" id="UP001302321">
    <property type="component" value="Unassembled WGS sequence"/>
</dbReference>
<dbReference type="InterPro" id="IPR027786">
    <property type="entry name" value="Nse4/EID"/>
</dbReference>
<comment type="similarity">
    <text evidence="2 7">Belongs to the NSE4 family.</text>
</comment>
<dbReference type="GO" id="GO:0006310">
    <property type="term" value="P:DNA recombination"/>
    <property type="evidence" value="ECO:0007669"/>
    <property type="project" value="UniProtKB-UniRule"/>
</dbReference>
<keyword evidence="5 7" id="KW-0234">DNA repair</keyword>
<evidence type="ECO:0000313" key="11">
    <source>
        <dbReference type="EMBL" id="KAK4173180.1"/>
    </source>
</evidence>
<comment type="subcellular location">
    <subcellularLocation>
        <location evidence="1 7">Nucleus</location>
    </subcellularLocation>
</comment>
<keyword evidence="3 7" id="KW-0227">DNA damage</keyword>
<evidence type="ECO:0000313" key="12">
    <source>
        <dbReference type="Proteomes" id="UP001302321"/>
    </source>
</evidence>
<dbReference type="Pfam" id="PF15412">
    <property type="entry name" value="Nse4-Nse3_bdg"/>
    <property type="match status" value="1"/>
</dbReference>
<comment type="caution">
    <text evidence="11">The sequence shown here is derived from an EMBL/GenBank/DDBJ whole genome shotgun (WGS) entry which is preliminary data.</text>
</comment>
<dbReference type="Pfam" id="PF08743">
    <property type="entry name" value="Nse4_C"/>
    <property type="match status" value="1"/>
</dbReference>
<dbReference type="InterPro" id="IPR029225">
    <property type="entry name" value="Nse4_Nse3-bd"/>
</dbReference>
<dbReference type="GO" id="GO:0030915">
    <property type="term" value="C:Smc5-Smc6 complex"/>
    <property type="evidence" value="ECO:0007669"/>
    <property type="project" value="UniProtKB-UniRule"/>
</dbReference>
<dbReference type="GO" id="GO:0005634">
    <property type="term" value="C:nucleus"/>
    <property type="evidence" value="ECO:0007669"/>
    <property type="project" value="UniProtKB-SubCell"/>
</dbReference>
<evidence type="ECO:0000259" key="10">
    <source>
        <dbReference type="Pfam" id="PF15412"/>
    </source>
</evidence>
<dbReference type="GO" id="GO:0006281">
    <property type="term" value="P:DNA repair"/>
    <property type="evidence" value="ECO:0007669"/>
    <property type="project" value="UniProtKB-UniRule"/>
</dbReference>
<reference evidence="11" key="2">
    <citation type="submission" date="2023-05" db="EMBL/GenBank/DDBJ databases">
        <authorList>
            <consortium name="Lawrence Berkeley National Laboratory"/>
            <person name="Steindorff A."/>
            <person name="Hensen N."/>
            <person name="Bonometti L."/>
            <person name="Westerberg I."/>
            <person name="Brannstrom I.O."/>
            <person name="Guillou S."/>
            <person name="Cros-Aarteil S."/>
            <person name="Calhoun S."/>
            <person name="Haridas S."/>
            <person name="Kuo A."/>
            <person name="Mondo S."/>
            <person name="Pangilinan J."/>
            <person name="Riley R."/>
            <person name="Labutti K."/>
            <person name="Andreopoulos B."/>
            <person name="Lipzen A."/>
            <person name="Chen C."/>
            <person name="Yanf M."/>
            <person name="Daum C."/>
            <person name="Ng V."/>
            <person name="Clum A."/>
            <person name="Ohm R."/>
            <person name="Martin F."/>
            <person name="Silar P."/>
            <person name="Natvig D."/>
            <person name="Lalanne C."/>
            <person name="Gautier V."/>
            <person name="Ament-Velasquez S.L."/>
            <person name="Kruys A."/>
            <person name="Hutchinson M.I."/>
            <person name="Powell A.J."/>
            <person name="Barry K."/>
            <person name="Miller A.N."/>
            <person name="Grigoriev I.V."/>
            <person name="Debuchy R."/>
            <person name="Gladieux P."/>
            <person name="Thoren M.H."/>
            <person name="Johannesson H."/>
        </authorList>
    </citation>
    <scope>NUCLEOTIDE SEQUENCE</scope>
    <source>
        <strain evidence="11">CBS 892.96</strain>
    </source>
</reference>
<gene>
    <name evidence="11" type="ORF">QBC36DRAFT_61492</name>
</gene>
<name>A0AAN6W1F5_9PEZI</name>
<feature type="domain" description="Nse4/EID protein Nse3/MAGE-binding" evidence="10">
    <location>
        <begin position="117"/>
        <end position="169"/>
    </location>
</feature>
<feature type="region of interest" description="Disordered" evidence="8">
    <location>
        <begin position="1"/>
        <end position="68"/>
    </location>
</feature>
<evidence type="ECO:0000256" key="3">
    <source>
        <dbReference type="ARBA" id="ARBA00022763"/>
    </source>
</evidence>
<proteinExistence type="inferred from homology"/>
<dbReference type="PANTHER" id="PTHR16140:SF0">
    <property type="entry name" value="NON-STRUCTURAL MAINTENANCE OF CHROMOSOMES ELEMENT 4"/>
    <property type="match status" value="1"/>
</dbReference>
<evidence type="ECO:0000256" key="4">
    <source>
        <dbReference type="ARBA" id="ARBA00023172"/>
    </source>
</evidence>
<organism evidence="11 12">
    <name type="scientific">Triangularia setosa</name>
    <dbReference type="NCBI Taxonomy" id="2587417"/>
    <lineage>
        <taxon>Eukaryota</taxon>
        <taxon>Fungi</taxon>
        <taxon>Dikarya</taxon>
        <taxon>Ascomycota</taxon>
        <taxon>Pezizomycotina</taxon>
        <taxon>Sordariomycetes</taxon>
        <taxon>Sordariomycetidae</taxon>
        <taxon>Sordariales</taxon>
        <taxon>Podosporaceae</taxon>
        <taxon>Triangularia</taxon>
    </lineage>
</organism>
<reference evidence="11" key="1">
    <citation type="journal article" date="2023" name="Mol. Phylogenet. Evol.">
        <title>Genome-scale phylogeny and comparative genomics of the fungal order Sordariales.</title>
        <authorList>
            <person name="Hensen N."/>
            <person name="Bonometti L."/>
            <person name="Westerberg I."/>
            <person name="Brannstrom I.O."/>
            <person name="Guillou S."/>
            <person name="Cros-Aarteil S."/>
            <person name="Calhoun S."/>
            <person name="Haridas S."/>
            <person name="Kuo A."/>
            <person name="Mondo S."/>
            <person name="Pangilinan J."/>
            <person name="Riley R."/>
            <person name="LaButti K."/>
            <person name="Andreopoulos B."/>
            <person name="Lipzen A."/>
            <person name="Chen C."/>
            <person name="Yan M."/>
            <person name="Daum C."/>
            <person name="Ng V."/>
            <person name="Clum A."/>
            <person name="Steindorff A."/>
            <person name="Ohm R.A."/>
            <person name="Martin F."/>
            <person name="Silar P."/>
            <person name="Natvig D.O."/>
            <person name="Lalanne C."/>
            <person name="Gautier V."/>
            <person name="Ament-Velasquez S.L."/>
            <person name="Kruys A."/>
            <person name="Hutchinson M.I."/>
            <person name="Powell A.J."/>
            <person name="Barry K."/>
            <person name="Miller A.N."/>
            <person name="Grigoriev I.V."/>
            <person name="Debuchy R."/>
            <person name="Gladieux P."/>
            <person name="Hiltunen Thoren M."/>
            <person name="Johannesson H."/>
        </authorList>
    </citation>
    <scope>NUCLEOTIDE SEQUENCE</scope>
    <source>
        <strain evidence="11">CBS 892.96</strain>
    </source>
</reference>
<protein>
    <recommendedName>
        <fullName evidence="7">Non-structural maintenance of chromosomes element 4</fullName>
    </recommendedName>
</protein>
<evidence type="ECO:0000259" key="9">
    <source>
        <dbReference type="Pfam" id="PF08743"/>
    </source>
</evidence>
<feature type="domain" description="Non-structural maintenance of chromosome element 4 C-terminal" evidence="9">
    <location>
        <begin position="329"/>
        <end position="419"/>
    </location>
</feature>
<keyword evidence="4 7" id="KW-0233">DNA recombination</keyword>
<evidence type="ECO:0000256" key="2">
    <source>
        <dbReference type="ARBA" id="ARBA00008997"/>
    </source>
</evidence>